<gene>
    <name evidence="1" type="ORF">RM445_31175</name>
</gene>
<name>A0ABU2NJ02_9PSEU</name>
<dbReference type="Proteomes" id="UP001183202">
    <property type="component" value="Unassembled WGS sequence"/>
</dbReference>
<reference evidence="2" key="1">
    <citation type="submission" date="2023-07" db="EMBL/GenBank/DDBJ databases">
        <title>30 novel species of actinomycetes from the DSMZ collection.</title>
        <authorList>
            <person name="Nouioui I."/>
        </authorList>
    </citation>
    <scope>NUCLEOTIDE SEQUENCE [LARGE SCALE GENOMIC DNA]</scope>
    <source>
        <strain evidence="2">DSM 45834</strain>
    </source>
</reference>
<dbReference type="EMBL" id="JAVREJ010000055">
    <property type="protein sequence ID" value="MDT0353951.1"/>
    <property type="molecule type" value="Genomic_DNA"/>
</dbReference>
<keyword evidence="2" id="KW-1185">Reference proteome</keyword>
<proteinExistence type="predicted"/>
<comment type="caution">
    <text evidence="1">The sequence shown here is derived from an EMBL/GenBank/DDBJ whole genome shotgun (WGS) entry which is preliminary data.</text>
</comment>
<organism evidence="1 2">
    <name type="scientific">Pseudonocardia charpentierae</name>
    <dbReference type="NCBI Taxonomy" id="3075545"/>
    <lineage>
        <taxon>Bacteria</taxon>
        <taxon>Bacillati</taxon>
        <taxon>Actinomycetota</taxon>
        <taxon>Actinomycetes</taxon>
        <taxon>Pseudonocardiales</taxon>
        <taxon>Pseudonocardiaceae</taxon>
        <taxon>Pseudonocardia</taxon>
    </lineage>
</organism>
<evidence type="ECO:0000313" key="2">
    <source>
        <dbReference type="Proteomes" id="UP001183202"/>
    </source>
</evidence>
<accession>A0ABU2NJ02</accession>
<evidence type="ECO:0000313" key="1">
    <source>
        <dbReference type="EMBL" id="MDT0353951.1"/>
    </source>
</evidence>
<protein>
    <submittedName>
        <fullName evidence="1">Uncharacterized protein</fullName>
    </submittedName>
</protein>
<sequence>MPVNPDWQRFVTLCQRPPTASGPGLVVLTNISNWALRVHSPSGGVRVQPRRASASLSDGFTDELMSRATPDPVDCSVPVGPGASAVYPASVALSVGVGFDLRYTGGRYLTDAAAKWIEGKATPRGRAAAESVAACAESGGGLLSTSRTGTTLEEVLGRAIEAGGSCRSMVKTLQELADAPQPTTVADELKSVTKGIGTSIWDDVAKYGPRAAVNLAKAI</sequence>
<dbReference type="RefSeq" id="WP_311560461.1">
    <property type="nucleotide sequence ID" value="NZ_JAVREJ010000055.1"/>
</dbReference>